<evidence type="ECO:0000313" key="6">
    <source>
        <dbReference type="EMBL" id="BCS85416.1"/>
    </source>
</evidence>
<keyword evidence="4" id="KW-0472">Membrane</keyword>
<protein>
    <recommendedName>
        <fullName evidence="8">Transporter</fullName>
    </recommendedName>
</protein>
<keyword evidence="5" id="KW-0998">Cell outer membrane</keyword>
<dbReference type="RefSeq" id="WP_207153073.1">
    <property type="nucleotide sequence ID" value="NZ_AP024484.1"/>
</dbReference>
<dbReference type="PANTHER" id="PTHR30026:SF20">
    <property type="entry name" value="OUTER MEMBRANE PROTEIN TOLC"/>
    <property type="match status" value="1"/>
</dbReference>
<sequence length="438" mass="49648">MNALKVKINFGKKIALIAGIVFPMFACSQTCKHYTLDQLIQSAYQKYPYAARLDLINQQSNESRKVIDSEWLTHISVSVKSSYQSEISAISIPKDIEDKFGVNIGDGKKLQYQGGVGVSQLIYDGGVGSIKKQISNLDNTTRTYQIRSQMLQVEDNIDNLFESILLTKEQIKVVQFKKTDLELRKKDVSAAILNGISLKTDIQEIEANIIQLGQQETEFRMSLCQQYLALSSFAQLPIDTASVLELPEPTKIVDRNFSTRPDYKVFCTQIMSADSKLKELNTEYVPKLSLFANGYYGRPGLNMMDYSTHYSGIVGVSLTWNIDAFYSNTHQRNLIKIDRDITRNQKSVYEIEMNRQIDNLNINLAKNRELSNSDDQIIKIRSNIKDVASIQLRNGTITLTDYLIKLNDEAQAMVNKSIHNIGYLMDGAKMKTLLNKNN</sequence>
<keyword evidence="2" id="KW-1134">Transmembrane beta strand</keyword>
<name>A0ABM7NY08_9BACT</name>
<dbReference type="SUPFAM" id="SSF56954">
    <property type="entry name" value="Outer membrane efflux proteins (OEP)"/>
    <property type="match status" value="1"/>
</dbReference>
<organism evidence="6 7">
    <name type="scientific">Prevotella herbatica</name>
    <dbReference type="NCBI Taxonomy" id="2801997"/>
    <lineage>
        <taxon>Bacteria</taxon>
        <taxon>Pseudomonadati</taxon>
        <taxon>Bacteroidota</taxon>
        <taxon>Bacteroidia</taxon>
        <taxon>Bacteroidales</taxon>
        <taxon>Prevotellaceae</taxon>
        <taxon>Prevotella</taxon>
    </lineage>
</organism>
<proteinExistence type="predicted"/>
<dbReference type="PANTHER" id="PTHR30026">
    <property type="entry name" value="OUTER MEMBRANE PROTEIN TOLC"/>
    <property type="match status" value="1"/>
</dbReference>
<evidence type="ECO:0000256" key="5">
    <source>
        <dbReference type="ARBA" id="ARBA00023237"/>
    </source>
</evidence>
<evidence type="ECO:0000256" key="2">
    <source>
        <dbReference type="ARBA" id="ARBA00022452"/>
    </source>
</evidence>
<evidence type="ECO:0000313" key="7">
    <source>
        <dbReference type="Proteomes" id="UP001319045"/>
    </source>
</evidence>
<accession>A0ABM7NY08</accession>
<evidence type="ECO:0008006" key="8">
    <source>
        <dbReference type="Google" id="ProtNLM"/>
    </source>
</evidence>
<reference evidence="6 7" key="1">
    <citation type="journal article" date="2022" name="Int. J. Syst. Evol. Microbiol.">
        <title>Prevotella herbatica sp. nov., a plant polysaccharide-decomposing anaerobic bacterium isolated from a methanogenic reactor.</title>
        <authorList>
            <person name="Uek A."/>
            <person name="Tonouchi A."/>
            <person name="Kaku N."/>
            <person name="Ueki K."/>
        </authorList>
    </citation>
    <scope>NUCLEOTIDE SEQUENCE [LARGE SCALE GENOMIC DNA]</scope>
    <source>
        <strain evidence="6 7">WR041</strain>
    </source>
</reference>
<keyword evidence="7" id="KW-1185">Reference proteome</keyword>
<dbReference type="EMBL" id="AP024484">
    <property type="protein sequence ID" value="BCS85416.1"/>
    <property type="molecule type" value="Genomic_DNA"/>
</dbReference>
<evidence type="ECO:0000256" key="4">
    <source>
        <dbReference type="ARBA" id="ARBA00023136"/>
    </source>
</evidence>
<comment type="subcellular location">
    <subcellularLocation>
        <location evidence="1">Cell outer membrane</location>
    </subcellularLocation>
</comment>
<evidence type="ECO:0000256" key="3">
    <source>
        <dbReference type="ARBA" id="ARBA00022692"/>
    </source>
</evidence>
<keyword evidence="3" id="KW-0812">Transmembrane</keyword>
<dbReference type="InterPro" id="IPR051906">
    <property type="entry name" value="TolC-like"/>
</dbReference>
<gene>
    <name evidence="6" type="ORF">prwr041_13090</name>
</gene>
<dbReference type="Proteomes" id="UP001319045">
    <property type="component" value="Chromosome"/>
</dbReference>
<evidence type="ECO:0000256" key="1">
    <source>
        <dbReference type="ARBA" id="ARBA00004442"/>
    </source>
</evidence>
<dbReference type="Gene3D" id="1.20.1600.10">
    <property type="entry name" value="Outer membrane efflux proteins (OEP)"/>
    <property type="match status" value="1"/>
</dbReference>